<sequence length="38" mass="4423">MVCLSDCLHLCEEQDDLRAQLNDKEPQMTIVALFAWRS</sequence>
<reference evidence="1" key="2">
    <citation type="journal article" date="2015" name="Data Brief">
        <title>Shoot transcriptome of the giant reed, Arundo donax.</title>
        <authorList>
            <person name="Barrero R.A."/>
            <person name="Guerrero F.D."/>
            <person name="Moolhuijzen P."/>
            <person name="Goolsby J.A."/>
            <person name="Tidwell J."/>
            <person name="Bellgard S.E."/>
            <person name="Bellgard M.I."/>
        </authorList>
    </citation>
    <scope>NUCLEOTIDE SEQUENCE</scope>
    <source>
        <tissue evidence="1">Shoot tissue taken approximately 20 cm above the soil surface</tissue>
    </source>
</reference>
<dbReference type="EMBL" id="GBRH01171218">
    <property type="protein sequence ID" value="JAE26678.1"/>
    <property type="molecule type" value="Transcribed_RNA"/>
</dbReference>
<organism evidence="1">
    <name type="scientific">Arundo donax</name>
    <name type="common">Giant reed</name>
    <name type="synonym">Donax arundinaceus</name>
    <dbReference type="NCBI Taxonomy" id="35708"/>
    <lineage>
        <taxon>Eukaryota</taxon>
        <taxon>Viridiplantae</taxon>
        <taxon>Streptophyta</taxon>
        <taxon>Embryophyta</taxon>
        <taxon>Tracheophyta</taxon>
        <taxon>Spermatophyta</taxon>
        <taxon>Magnoliopsida</taxon>
        <taxon>Liliopsida</taxon>
        <taxon>Poales</taxon>
        <taxon>Poaceae</taxon>
        <taxon>PACMAD clade</taxon>
        <taxon>Arundinoideae</taxon>
        <taxon>Arundineae</taxon>
        <taxon>Arundo</taxon>
    </lineage>
</organism>
<evidence type="ECO:0000313" key="1">
    <source>
        <dbReference type="EMBL" id="JAE26678.1"/>
    </source>
</evidence>
<accession>A0A0A9H1D3</accession>
<name>A0A0A9H1D3_ARUDO</name>
<protein>
    <submittedName>
        <fullName evidence="1">Uncharacterized protein</fullName>
    </submittedName>
</protein>
<proteinExistence type="predicted"/>
<dbReference type="AlphaFoldDB" id="A0A0A9H1D3"/>
<reference evidence="1" key="1">
    <citation type="submission" date="2014-09" db="EMBL/GenBank/DDBJ databases">
        <authorList>
            <person name="Magalhaes I.L.F."/>
            <person name="Oliveira U."/>
            <person name="Santos F.R."/>
            <person name="Vidigal T.H.D.A."/>
            <person name="Brescovit A.D."/>
            <person name="Santos A.J."/>
        </authorList>
    </citation>
    <scope>NUCLEOTIDE SEQUENCE</scope>
    <source>
        <tissue evidence="1">Shoot tissue taken approximately 20 cm above the soil surface</tissue>
    </source>
</reference>